<reference evidence="1 2" key="1">
    <citation type="journal article" date="2016" name="PLoS Pathog.">
        <title>Biosynthesis of antibiotic leucinostatins in bio-control fungus Purpureocillium lilacinum and their inhibition on phytophthora revealed by genome mining.</title>
        <authorList>
            <person name="Wang G."/>
            <person name="Liu Z."/>
            <person name="Lin R."/>
            <person name="Li E."/>
            <person name="Mao Z."/>
            <person name="Ling J."/>
            <person name="Yang Y."/>
            <person name="Yin W.B."/>
            <person name="Xie B."/>
        </authorList>
    </citation>
    <scope>NUCLEOTIDE SEQUENCE [LARGE SCALE GENOMIC DNA]</scope>
    <source>
        <strain evidence="1">170</strain>
    </source>
</reference>
<proteinExistence type="predicted"/>
<keyword evidence="2" id="KW-1185">Reference proteome</keyword>
<dbReference type="GeneID" id="33936468"/>
<dbReference type="RefSeq" id="XP_022285759.1">
    <property type="nucleotide sequence ID" value="XM_022429214.1"/>
</dbReference>
<dbReference type="Proteomes" id="UP000078397">
    <property type="component" value="Unassembled WGS sequence"/>
</dbReference>
<dbReference type="KEGG" id="pchm:VFPPC_17513"/>
<gene>
    <name evidence="1" type="ORF">VFPPC_17513</name>
</gene>
<accession>A0A219ASP1</accession>
<organism evidence="1 2">
    <name type="scientific">Pochonia chlamydosporia 170</name>
    <dbReference type="NCBI Taxonomy" id="1380566"/>
    <lineage>
        <taxon>Eukaryota</taxon>
        <taxon>Fungi</taxon>
        <taxon>Dikarya</taxon>
        <taxon>Ascomycota</taxon>
        <taxon>Pezizomycotina</taxon>
        <taxon>Sordariomycetes</taxon>
        <taxon>Hypocreomycetidae</taxon>
        <taxon>Hypocreales</taxon>
        <taxon>Clavicipitaceae</taxon>
        <taxon>Pochonia</taxon>
    </lineage>
</organism>
<sequence>MVVCWDQQGQLAQGYGPAWNDRQLIKKSRGYNRPCGVERTKGRTFWCAAEIFLSHFCLLLVRWMKEASPSTEQSSQTKLWRGKKKVKYGVAWRRMLDAALAPSLV</sequence>
<protein>
    <submittedName>
        <fullName evidence="1">Uncharacterized protein</fullName>
    </submittedName>
</protein>
<dbReference type="EMBL" id="LSBJ02000002">
    <property type="protein sequence ID" value="OWT43324.1"/>
    <property type="molecule type" value="Genomic_DNA"/>
</dbReference>
<name>A0A219ASP1_METCM</name>
<evidence type="ECO:0000313" key="1">
    <source>
        <dbReference type="EMBL" id="OWT43324.1"/>
    </source>
</evidence>
<evidence type="ECO:0000313" key="2">
    <source>
        <dbReference type="Proteomes" id="UP000078397"/>
    </source>
</evidence>
<comment type="caution">
    <text evidence="1">The sequence shown here is derived from an EMBL/GenBank/DDBJ whole genome shotgun (WGS) entry which is preliminary data.</text>
</comment>
<dbReference type="AlphaFoldDB" id="A0A219ASP1"/>